<name>A0A9W6BMS7_9CHLO</name>
<sequence length="639" mass="65099">MSENLWRKTTPPSLERFLTEMLLSCEEVSLPKYATGVVVRPLIAQPTSPTTATTTTITTTTTTTTATTTLNKCNAFPRIRSTGTAVATTAARTLIFFGDEVRELIEVTPTATAAKGNNELQTRPTVVAAAAAAAAAATAVASDDDDERTLIVSAKPLQITGQALRAARQPIYEPHTDSVLFVEGYAIKRLDGSYNVDLVAGSEGEWGYVDGPGGGGGGGGAARFRHIVSLAADGTGRVFVAEKKAIRAVDVASGAVSTLRGSEPPANQVWTSLSYDAAAGVLVAATMRAVYHFPPSGLPYNGAAEPRVIAGGGDAAATAAAAGGGGALERSCSIRSILAGADGRVLIGEQGRLRSVDAAGTVSTHLAAAGVGAEGYFPWQMALLPGGRLAMSGYGLNKLVVVNGGNGGIFTPSGGAAATAETPVEPTATAGGDGKAGGQARAALASALIGCLAAPTSSSSSGGDAAAASGTVTVTTRDGKAFVAHRGVLAARSAYFRRLLSAGGGFADSGASGGAVSLPDADSEAFGRLLVYMYTGELVLPDELLRPAAVLASRLLLPPECLAELQARLLAGVTPGSVLFDLVWAERQGMSELVPRLLDFLMVHRREVAAEASVRMALTALITLQPELTAQLLRQLLAL</sequence>
<evidence type="ECO:0000259" key="4">
    <source>
        <dbReference type="PROSITE" id="PS50097"/>
    </source>
</evidence>
<dbReference type="InterPro" id="IPR011333">
    <property type="entry name" value="SKP1/BTB/POZ_sf"/>
</dbReference>
<dbReference type="Gene3D" id="2.120.10.30">
    <property type="entry name" value="TolB, C-terminal domain"/>
    <property type="match status" value="1"/>
</dbReference>
<evidence type="ECO:0000256" key="2">
    <source>
        <dbReference type="ARBA" id="ARBA00022737"/>
    </source>
</evidence>
<comment type="pathway">
    <text evidence="1">Protein modification; protein ubiquitination.</text>
</comment>
<gene>
    <name evidence="5" type="primary">PLEST006335</name>
    <name evidence="5" type="ORF">PLESTB_000920300</name>
</gene>
<dbReference type="CDD" id="cd18186">
    <property type="entry name" value="BTB_POZ_ZBTB_KLHL-like"/>
    <property type="match status" value="1"/>
</dbReference>
<comment type="caution">
    <text evidence="5">The sequence shown here is derived from an EMBL/GenBank/DDBJ whole genome shotgun (WGS) entry which is preliminary data.</text>
</comment>
<dbReference type="GO" id="GO:0005737">
    <property type="term" value="C:cytoplasm"/>
    <property type="evidence" value="ECO:0007669"/>
    <property type="project" value="TreeGrafter"/>
</dbReference>
<keyword evidence="6" id="KW-1185">Reference proteome</keyword>
<dbReference type="InterPro" id="IPR000210">
    <property type="entry name" value="BTB/POZ_dom"/>
</dbReference>
<dbReference type="InterPro" id="IPR011042">
    <property type="entry name" value="6-blade_b-propeller_TolB-like"/>
</dbReference>
<dbReference type="Gene3D" id="3.30.710.10">
    <property type="entry name" value="Potassium Channel Kv1.1, Chain A"/>
    <property type="match status" value="1"/>
</dbReference>
<evidence type="ECO:0000256" key="1">
    <source>
        <dbReference type="ARBA" id="ARBA00004906"/>
    </source>
</evidence>
<evidence type="ECO:0000313" key="6">
    <source>
        <dbReference type="Proteomes" id="UP001165080"/>
    </source>
</evidence>
<accession>A0A9W6BMS7</accession>
<organism evidence="5 6">
    <name type="scientific">Pleodorina starrii</name>
    <dbReference type="NCBI Taxonomy" id="330485"/>
    <lineage>
        <taxon>Eukaryota</taxon>
        <taxon>Viridiplantae</taxon>
        <taxon>Chlorophyta</taxon>
        <taxon>core chlorophytes</taxon>
        <taxon>Chlorophyceae</taxon>
        <taxon>CS clade</taxon>
        <taxon>Chlamydomonadales</taxon>
        <taxon>Volvocaceae</taxon>
        <taxon>Pleodorina</taxon>
    </lineage>
</organism>
<feature type="domain" description="BTB" evidence="4">
    <location>
        <begin position="470"/>
        <end position="542"/>
    </location>
</feature>
<evidence type="ECO:0000313" key="5">
    <source>
        <dbReference type="EMBL" id="GLC54918.1"/>
    </source>
</evidence>
<dbReference type="Pfam" id="PF00651">
    <property type="entry name" value="BTB"/>
    <property type="match status" value="1"/>
</dbReference>
<dbReference type="Proteomes" id="UP001165080">
    <property type="component" value="Unassembled WGS sequence"/>
</dbReference>
<dbReference type="GO" id="GO:0000151">
    <property type="term" value="C:ubiquitin ligase complex"/>
    <property type="evidence" value="ECO:0007669"/>
    <property type="project" value="TreeGrafter"/>
</dbReference>
<dbReference type="SUPFAM" id="SSF63829">
    <property type="entry name" value="Calcium-dependent phosphotriesterase"/>
    <property type="match status" value="1"/>
</dbReference>
<reference evidence="5 6" key="1">
    <citation type="journal article" date="2023" name="Commun. Biol.">
        <title>Reorganization of the ancestral sex-determining regions during the evolution of trioecy in Pleodorina starrii.</title>
        <authorList>
            <person name="Takahashi K."/>
            <person name="Suzuki S."/>
            <person name="Kawai-Toyooka H."/>
            <person name="Yamamoto K."/>
            <person name="Hamaji T."/>
            <person name="Ootsuki R."/>
            <person name="Yamaguchi H."/>
            <person name="Kawachi M."/>
            <person name="Higashiyama T."/>
            <person name="Nozaki H."/>
        </authorList>
    </citation>
    <scope>NUCLEOTIDE SEQUENCE [LARGE SCALE GENOMIC DNA]</scope>
    <source>
        <strain evidence="5 6">NIES-4479</strain>
    </source>
</reference>
<dbReference type="SUPFAM" id="SSF54695">
    <property type="entry name" value="POZ domain"/>
    <property type="match status" value="1"/>
</dbReference>
<proteinExistence type="predicted"/>
<dbReference type="PANTHER" id="PTHR46231:SF1">
    <property type="entry name" value="ANKYRIN REPEAT AND BTB_POZ DOMAIN-CONTAINING PROTEIN 1"/>
    <property type="match status" value="1"/>
</dbReference>
<dbReference type="SMART" id="SM00225">
    <property type="entry name" value="BTB"/>
    <property type="match status" value="1"/>
</dbReference>
<dbReference type="InterPro" id="IPR044515">
    <property type="entry name" value="ABTB1"/>
</dbReference>
<keyword evidence="2" id="KW-0677">Repeat</keyword>
<protein>
    <submittedName>
        <fullName evidence="5">Ankyrin repeat and BTB/POZ domain-containing protein 1</fullName>
    </submittedName>
</protein>
<keyword evidence="3" id="KW-0040">ANK repeat</keyword>
<dbReference type="AlphaFoldDB" id="A0A9W6BMS7"/>
<dbReference type="PANTHER" id="PTHR46231">
    <property type="entry name" value="ANKYRIN REPEAT AND BTB/POZ DOMAIN-CONTAINING PROTEIN 1"/>
    <property type="match status" value="1"/>
</dbReference>
<dbReference type="PROSITE" id="PS50097">
    <property type="entry name" value="BTB"/>
    <property type="match status" value="1"/>
</dbReference>
<dbReference type="EMBL" id="BRXU01000011">
    <property type="protein sequence ID" value="GLC54918.1"/>
    <property type="molecule type" value="Genomic_DNA"/>
</dbReference>
<evidence type="ECO:0000256" key="3">
    <source>
        <dbReference type="ARBA" id="ARBA00023043"/>
    </source>
</evidence>